<dbReference type="EMBL" id="MLCF01000113">
    <property type="protein sequence ID" value="OIV36112.1"/>
    <property type="molecule type" value="Genomic_DNA"/>
</dbReference>
<sequence>MSSADTQVGRLLVALRDALRKQGRRADLDRGTLTVDGKPFGINQHGGGFMLVQYETGKADGLSRRYAEASKSEADTVADYCAKVIGLLNNG</sequence>
<reference evidence="1 2" key="1">
    <citation type="submission" date="2016-10" db="EMBL/GenBank/DDBJ databases">
        <title>Genome sequence of Streptomyces gilvigriseus MUSC 26.</title>
        <authorList>
            <person name="Lee L.-H."/>
            <person name="Ser H.-L."/>
        </authorList>
    </citation>
    <scope>NUCLEOTIDE SEQUENCE [LARGE SCALE GENOMIC DNA]</scope>
    <source>
        <strain evidence="1 2">MUSC 26</strain>
    </source>
</reference>
<organism evidence="1 2">
    <name type="scientific">Mangrovactinospora gilvigrisea</name>
    <dbReference type="NCBI Taxonomy" id="1428644"/>
    <lineage>
        <taxon>Bacteria</taxon>
        <taxon>Bacillati</taxon>
        <taxon>Actinomycetota</taxon>
        <taxon>Actinomycetes</taxon>
        <taxon>Kitasatosporales</taxon>
        <taxon>Streptomycetaceae</taxon>
        <taxon>Mangrovactinospora</taxon>
    </lineage>
</organism>
<dbReference type="Proteomes" id="UP000243342">
    <property type="component" value="Unassembled WGS sequence"/>
</dbReference>
<dbReference type="AlphaFoldDB" id="A0A1J7C3J3"/>
<dbReference type="RefSeq" id="WP_071657908.1">
    <property type="nucleotide sequence ID" value="NZ_MLCF01000113.1"/>
</dbReference>
<proteinExistence type="predicted"/>
<evidence type="ECO:0000313" key="1">
    <source>
        <dbReference type="EMBL" id="OIV36112.1"/>
    </source>
</evidence>
<name>A0A1J7C3J3_9ACTN</name>
<protein>
    <submittedName>
        <fullName evidence="1">Uncharacterized protein</fullName>
    </submittedName>
</protein>
<gene>
    <name evidence="1" type="ORF">BIV57_17905</name>
</gene>
<evidence type="ECO:0000313" key="2">
    <source>
        <dbReference type="Proteomes" id="UP000243342"/>
    </source>
</evidence>
<comment type="caution">
    <text evidence="1">The sequence shown here is derived from an EMBL/GenBank/DDBJ whole genome shotgun (WGS) entry which is preliminary data.</text>
</comment>
<keyword evidence="2" id="KW-1185">Reference proteome</keyword>
<accession>A0A1J7C3J3</accession>